<gene>
    <name evidence="1" type="ORF">GGX14DRAFT_398948</name>
</gene>
<proteinExistence type="predicted"/>
<sequence length="112" mass="13172">MSTIGCLGMHPIVDMVVYRVFDWHYRAPYTARWYYRVFRNAPDTRLCLIGCPAPYTTTSTIGCLGMRLIVDMVVYRAFDWHYRVPPYRASSNFNSFESLSKQRPIWAHLIGR</sequence>
<name>A0AAD6V9G4_9AGAR</name>
<evidence type="ECO:0000313" key="1">
    <source>
        <dbReference type="EMBL" id="KAJ7203364.1"/>
    </source>
</evidence>
<protein>
    <submittedName>
        <fullName evidence="1">Uncharacterized protein</fullName>
    </submittedName>
</protein>
<reference evidence="1" key="1">
    <citation type="submission" date="2023-03" db="EMBL/GenBank/DDBJ databases">
        <title>Massive genome expansion in bonnet fungi (Mycena s.s.) driven by repeated elements and novel gene families across ecological guilds.</title>
        <authorList>
            <consortium name="Lawrence Berkeley National Laboratory"/>
            <person name="Harder C.B."/>
            <person name="Miyauchi S."/>
            <person name="Viragh M."/>
            <person name="Kuo A."/>
            <person name="Thoen E."/>
            <person name="Andreopoulos B."/>
            <person name="Lu D."/>
            <person name="Skrede I."/>
            <person name="Drula E."/>
            <person name="Henrissat B."/>
            <person name="Morin E."/>
            <person name="Kohler A."/>
            <person name="Barry K."/>
            <person name="LaButti K."/>
            <person name="Morin E."/>
            <person name="Salamov A."/>
            <person name="Lipzen A."/>
            <person name="Mereny Z."/>
            <person name="Hegedus B."/>
            <person name="Baldrian P."/>
            <person name="Stursova M."/>
            <person name="Weitz H."/>
            <person name="Taylor A."/>
            <person name="Grigoriev I.V."/>
            <person name="Nagy L.G."/>
            <person name="Martin F."/>
            <person name="Kauserud H."/>
        </authorList>
    </citation>
    <scope>NUCLEOTIDE SEQUENCE</scope>
    <source>
        <strain evidence="1">9144</strain>
    </source>
</reference>
<dbReference type="AlphaFoldDB" id="A0AAD6V9G4"/>
<comment type="caution">
    <text evidence="1">The sequence shown here is derived from an EMBL/GenBank/DDBJ whole genome shotgun (WGS) entry which is preliminary data.</text>
</comment>
<dbReference type="EMBL" id="JARJCW010000051">
    <property type="protein sequence ID" value="KAJ7203364.1"/>
    <property type="molecule type" value="Genomic_DNA"/>
</dbReference>
<keyword evidence="2" id="KW-1185">Reference proteome</keyword>
<accession>A0AAD6V9G4</accession>
<organism evidence="1 2">
    <name type="scientific">Mycena pura</name>
    <dbReference type="NCBI Taxonomy" id="153505"/>
    <lineage>
        <taxon>Eukaryota</taxon>
        <taxon>Fungi</taxon>
        <taxon>Dikarya</taxon>
        <taxon>Basidiomycota</taxon>
        <taxon>Agaricomycotina</taxon>
        <taxon>Agaricomycetes</taxon>
        <taxon>Agaricomycetidae</taxon>
        <taxon>Agaricales</taxon>
        <taxon>Marasmiineae</taxon>
        <taxon>Mycenaceae</taxon>
        <taxon>Mycena</taxon>
    </lineage>
</organism>
<dbReference type="Proteomes" id="UP001219525">
    <property type="component" value="Unassembled WGS sequence"/>
</dbReference>
<evidence type="ECO:0000313" key="2">
    <source>
        <dbReference type="Proteomes" id="UP001219525"/>
    </source>
</evidence>